<proteinExistence type="predicted"/>
<dbReference type="OrthoDB" id="1447658at2"/>
<reference evidence="1 2" key="1">
    <citation type="submission" date="2017-06" db="EMBL/GenBank/DDBJ databases">
        <authorList>
            <person name="Kim H.J."/>
            <person name="Triplett B.A."/>
        </authorList>
    </citation>
    <scope>NUCLEOTIDE SEQUENCE [LARGE SCALE GENOMIC DNA]</scope>
    <source>
        <strain evidence="1 2">DSM 25597</strain>
    </source>
</reference>
<dbReference type="RefSeq" id="WP_089371749.1">
    <property type="nucleotide sequence ID" value="NZ_BMEP01000001.1"/>
</dbReference>
<protein>
    <submittedName>
        <fullName evidence="1">Uncharacterized protein</fullName>
    </submittedName>
</protein>
<dbReference type="Proteomes" id="UP000198379">
    <property type="component" value="Unassembled WGS sequence"/>
</dbReference>
<sequence>MNTKIIYTLIIFLSLSHIGFSQVTHTTEKYYFSFQASSDLEVYDTESKRVIGYESDDKAVDTEIFFPNEVSKNYLNDLARTTEQVASMLSLKEVQTAQKLPNVVNGYYVRCSDIDEGKKIPVYAVVMYNKERNLIYEATIYCYDGDVEGGKKIAQSFTLLK</sequence>
<name>A0A238ZSH6_9FLAO</name>
<evidence type="ECO:0000313" key="2">
    <source>
        <dbReference type="Proteomes" id="UP000198379"/>
    </source>
</evidence>
<dbReference type="AlphaFoldDB" id="A0A238ZSH6"/>
<evidence type="ECO:0000313" key="1">
    <source>
        <dbReference type="EMBL" id="SNR85714.1"/>
    </source>
</evidence>
<dbReference type="EMBL" id="FZNY01000003">
    <property type="protein sequence ID" value="SNR85714.1"/>
    <property type="molecule type" value="Genomic_DNA"/>
</dbReference>
<accession>A0A238ZSH6</accession>
<organism evidence="1 2">
    <name type="scientific">Dokdonia pacifica</name>
    <dbReference type="NCBI Taxonomy" id="1627892"/>
    <lineage>
        <taxon>Bacteria</taxon>
        <taxon>Pseudomonadati</taxon>
        <taxon>Bacteroidota</taxon>
        <taxon>Flavobacteriia</taxon>
        <taxon>Flavobacteriales</taxon>
        <taxon>Flavobacteriaceae</taxon>
        <taxon>Dokdonia</taxon>
    </lineage>
</organism>
<keyword evidence="2" id="KW-1185">Reference proteome</keyword>
<gene>
    <name evidence="1" type="ORF">SAMN06265376_103443</name>
</gene>